<dbReference type="EMBL" id="OU892286">
    <property type="protein sequence ID" value="CAG9761616.1"/>
    <property type="molecule type" value="Genomic_DNA"/>
</dbReference>
<dbReference type="OrthoDB" id="6597267at2759"/>
<feature type="signal peptide" evidence="2">
    <location>
        <begin position="1"/>
        <end position="19"/>
    </location>
</feature>
<evidence type="ECO:0000313" key="3">
    <source>
        <dbReference type="EMBL" id="CAG9761616.1"/>
    </source>
</evidence>
<reference evidence="3" key="1">
    <citation type="submission" date="2022-01" db="EMBL/GenBank/DDBJ databases">
        <authorList>
            <person name="King R."/>
        </authorList>
    </citation>
    <scope>NUCLEOTIDE SEQUENCE</scope>
</reference>
<accession>A0A9N9QER1</accession>
<organism evidence="3 4">
    <name type="scientific">Ceutorhynchus assimilis</name>
    <name type="common">cabbage seed weevil</name>
    <dbReference type="NCBI Taxonomy" id="467358"/>
    <lineage>
        <taxon>Eukaryota</taxon>
        <taxon>Metazoa</taxon>
        <taxon>Ecdysozoa</taxon>
        <taxon>Arthropoda</taxon>
        <taxon>Hexapoda</taxon>
        <taxon>Insecta</taxon>
        <taxon>Pterygota</taxon>
        <taxon>Neoptera</taxon>
        <taxon>Endopterygota</taxon>
        <taxon>Coleoptera</taxon>
        <taxon>Polyphaga</taxon>
        <taxon>Cucujiformia</taxon>
        <taxon>Curculionidae</taxon>
        <taxon>Ceutorhynchinae</taxon>
        <taxon>Ceutorhynchus</taxon>
    </lineage>
</organism>
<dbReference type="Proteomes" id="UP001152799">
    <property type="component" value="Chromosome 10"/>
</dbReference>
<protein>
    <submittedName>
        <fullName evidence="3">Uncharacterized protein</fullName>
    </submittedName>
</protein>
<evidence type="ECO:0000313" key="4">
    <source>
        <dbReference type="Proteomes" id="UP001152799"/>
    </source>
</evidence>
<dbReference type="AlphaFoldDB" id="A0A9N9QER1"/>
<keyword evidence="1" id="KW-0472">Membrane</keyword>
<gene>
    <name evidence="3" type="ORF">CEUTPL_LOCUS2315</name>
</gene>
<name>A0A9N9QER1_9CUCU</name>
<keyword evidence="4" id="KW-1185">Reference proteome</keyword>
<keyword evidence="1" id="KW-1133">Transmembrane helix</keyword>
<evidence type="ECO:0000256" key="2">
    <source>
        <dbReference type="SAM" id="SignalP"/>
    </source>
</evidence>
<keyword evidence="1" id="KW-0812">Transmembrane</keyword>
<sequence length="260" mass="29913">MYIFIVTLINLFAINTCLEDVCVDVNDILAPQWMPGTLLENLAASPNNKTNSLDGTINTALGTMIFHRSMMNQYKCRNYVANQIIAKMSKKTVQKRMSVDEKPKPNNMLLDEGSTSYENWLQKTSTLDDIYRHHHNQINNLAEPLDKSHPPDYHGVPEYMYYETHYKPPPVYKYQTKYVEKKYKKSDIFEIALTALAFLSFGLFIIHLIMSISAVMNTTTTTPSNRIVALNFPFSAMNAAWEPVGYQITYQTISFQKRKV</sequence>
<keyword evidence="2" id="KW-0732">Signal</keyword>
<feature type="chain" id="PRO_5040239507" evidence="2">
    <location>
        <begin position="20"/>
        <end position="260"/>
    </location>
</feature>
<proteinExistence type="predicted"/>
<feature type="transmembrane region" description="Helical" evidence="1">
    <location>
        <begin position="191"/>
        <end position="216"/>
    </location>
</feature>
<evidence type="ECO:0000256" key="1">
    <source>
        <dbReference type="SAM" id="Phobius"/>
    </source>
</evidence>